<comment type="subunit">
    <text evidence="10">Homodimer, may be a subunit of the RNA degradosome.</text>
</comment>
<dbReference type="InterPro" id="IPR011108">
    <property type="entry name" value="RMMBL"/>
</dbReference>
<dbReference type="InterPro" id="IPR055132">
    <property type="entry name" value="RNase_J_b_CASP"/>
</dbReference>
<keyword evidence="1 10" id="KW-0963">Cytoplasm</keyword>
<feature type="binding site" evidence="10">
    <location>
        <begin position="366"/>
        <end position="370"/>
    </location>
    <ligand>
        <name>substrate</name>
    </ligand>
</feature>
<evidence type="ECO:0000256" key="7">
    <source>
        <dbReference type="ARBA" id="ARBA00022833"/>
    </source>
</evidence>
<comment type="function">
    <text evidence="10">An RNase that has 5'-3' exonuclease and possibly endonuclease activity. Involved in maturation of rRNA and in some organisms also mRNA maturation and/or decay.</text>
</comment>
<keyword evidence="4 11" id="KW-0479">Metal-binding</keyword>
<dbReference type="HAMAP" id="MF_01491">
    <property type="entry name" value="RNase_J_bact"/>
    <property type="match status" value="1"/>
</dbReference>
<dbReference type="InterPro" id="IPR004613">
    <property type="entry name" value="RNase_J"/>
</dbReference>
<dbReference type="PROSITE" id="PS01292">
    <property type="entry name" value="UPF0036"/>
    <property type="match status" value="1"/>
</dbReference>
<evidence type="ECO:0000256" key="10">
    <source>
        <dbReference type="HAMAP-Rule" id="MF_01491"/>
    </source>
</evidence>
<dbReference type="Gene3D" id="3.10.20.580">
    <property type="match status" value="1"/>
</dbReference>
<gene>
    <name evidence="10" type="primary">rnj</name>
    <name evidence="13" type="ORF">H9650_10155</name>
</gene>
<dbReference type="InterPro" id="IPR042173">
    <property type="entry name" value="RNase_J_2"/>
</dbReference>
<comment type="similarity">
    <text evidence="10 11">Belongs to the metallo-beta-lactamase superfamily. RNA-metabolizing metallo-beta-lactamase-like family. Bacterial RNase J subfamily.</text>
</comment>
<dbReference type="InterPro" id="IPR041636">
    <property type="entry name" value="RNase_J_C"/>
</dbReference>
<evidence type="ECO:0000313" key="14">
    <source>
        <dbReference type="Proteomes" id="UP000640786"/>
    </source>
</evidence>
<keyword evidence="3 10" id="KW-0540">Nuclease</keyword>
<evidence type="ECO:0000256" key="11">
    <source>
        <dbReference type="PIRNR" id="PIRNR004803"/>
    </source>
</evidence>
<accession>A0ABR8R9K1</accession>
<dbReference type="EC" id="3.1.-.-" evidence="10 11"/>
<feature type="domain" description="Metallo-beta-lactamase" evidence="12">
    <location>
        <begin position="20"/>
        <end position="214"/>
    </location>
</feature>
<evidence type="ECO:0000256" key="2">
    <source>
        <dbReference type="ARBA" id="ARBA00022552"/>
    </source>
</evidence>
<dbReference type="Proteomes" id="UP000640786">
    <property type="component" value="Unassembled WGS sequence"/>
</dbReference>
<keyword evidence="9 10" id="KW-0694">RNA-binding</keyword>
<keyword evidence="14" id="KW-1185">Reference proteome</keyword>
<keyword evidence="7" id="KW-0862">Zinc</keyword>
<dbReference type="Pfam" id="PF07521">
    <property type="entry name" value="RMMBL"/>
    <property type="match status" value="1"/>
</dbReference>
<proteinExistence type="inferred from homology"/>
<comment type="subcellular location">
    <subcellularLocation>
        <location evidence="10 11">Cytoplasm</location>
    </subcellularLocation>
</comment>
<evidence type="ECO:0000256" key="9">
    <source>
        <dbReference type="ARBA" id="ARBA00022884"/>
    </source>
</evidence>
<evidence type="ECO:0000256" key="8">
    <source>
        <dbReference type="ARBA" id="ARBA00022839"/>
    </source>
</evidence>
<evidence type="ECO:0000256" key="1">
    <source>
        <dbReference type="ARBA" id="ARBA00022490"/>
    </source>
</evidence>
<dbReference type="CDD" id="cd07714">
    <property type="entry name" value="RNaseJ_MBL-fold"/>
    <property type="match status" value="1"/>
</dbReference>
<evidence type="ECO:0000256" key="4">
    <source>
        <dbReference type="ARBA" id="ARBA00022723"/>
    </source>
</evidence>
<keyword evidence="2 10" id="KW-0698">rRNA processing</keyword>
<dbReference type="EMBL" id="JACSQO010000004">
    <property type="protein sequence ID" value="MBD7944478.1"/>
    <property type="molecule type" value="Genomic_DNA"/>
</dbReference>
<organism evidence="13 14">
    <name type="scientific">Psychrobacillus faecigallinarum</name>
    <dbReference type="NCBI Taxonomy" id="2762235"/>
    <lineage>
        <taxon>Bacteria</taxon>
        <taxon>Bacillati</taxon>
        <taxon>Bacillota</taxon>
        <taxon>Bacilli</taxon>
        <taxon>Bacillales</taxon>
        <taxon>Bacillaceae</taxon>
        <taxon>Psychrobacillus</taxon>
    </lineage>
</organism>
<dbReference type="InterPro" id="IPR001587">
    <property type="entry name" value="RNase_J_CS"/>
</dbReference>
<dbReference type="PANTHER" id="PTHR43694:SF4">
    <property type="entry name" value="RIBONUCLEASE J 2"/>
    <property type="match status" value="1"/>
</dbReference>
<keyword evidence="6 10" id="KW-0378">Hydrolase</keyword>
<dbReference type="SMART" id="SM00849">
    <property type="entry name" value="Lactamase_B"/>
    <property type="match status" value="1"/>
</dbReference>
<reference evidence="13 14" key="1">
    <citation type="submission" date="2020-08" db="EMBL/GenBank/DDBJ databases">
        <title>A Genomic Blueprint of the Chicken Gut Microbiome.</title>
        <authorList>
            <person name="Gilroy R."/>
            <person name="Ravi A."/>
            <person name="Getino M."/>
            <person name="Pursley I."/>
            <person name="Horton D.L."/>
            <person name="Alikhan N.-F."/>
            <person name="Baker D."/>
            <person name="Gharbi K."/>
            <person name="Hall N."/>
            <person name="Watson M."/>
            <person name="Adriaenssens E.M."/>
            <person name="Foster-Nyarko E."/>
            <person name="Jarju S."/>
            <person name="Secka A."/>
            <person name="Antonio M."/>
            <person name="Oren A."/>
            <person name="Chaudhuri R."/>
            <person name="La Ragione R.M."/>
            <person name="Hildebrand F."/>
            <person name="Pallen M.J."/>
        </authorList>
    </citation>
    <scope>NUCLEOTIDE SEQUENCE [LARGE SCALE GENOMIC DNA]</scope>
    <source>
        <strain evidence="13 14">Sa2BUA9</strain>
    </source>
</reference>
<dbReference type="RefSeq" id="WP_191697116.1">
    <property type="nucleotide sequence ID" value="NZ_JACSQO010000004.1"/>
</dbReference>
<dbReference type="InterPro" id="IPR036866">
    <property type="entry name" value="RibonucZ/Hydroxyglut_hydro"/>
</dbReference>
<evidence type="ECO:0000313" key="13">
    <source>
        <dbReference type="EMBL" id="MBD7944478.1"/>
    </source>
</evidence>
<evidence type="ECO:0000256" key="6">
    <source>
        <dbReference type="ARBA" id="ARBA00022801"/>
    </source>
</evidence>
<dbReference type="PIRSF" id="PIRSF004803">
    <property type="entry name" value="RnjA"/>
    <property type="match status" value="1"/>
</dbReference>
<dbReference type="SUPFAM" id="SSF56281">
    <property type="entry name" value="Metallo-hydrolase/oxidoreductase"/>
    <property type="match status" value="1"/>
</dbReference>
<dbReference type="Pfam" id="PF00753">
    <property type="entry name" value="Lactamase_B"/>
    <property type="match status" value="1"/>
</dbReference>
<evidence type="ECO:0000256" key="5">
    <source>
        <dbReference type="ARBA" id="ARBA00022759"/>
    </source>
</evidence>
<evidence type="ECO:0000259" key="12">
    <source>
        <dbReference type="SMART" id="SM00849"/>
    </source>
</evidence>
<sequence length="556" mass="62057">MNTKNSTVSVFALGGINEIGKNMYVIESYDDIVIIDCGGKFPDESLPGVDLIIPDITYLKENEERIRGLIVTHGHEDHIGGIPYFLKQLNVPVYATNLTLGLIEIKLKEHGILRDSKLFMIDEDNVLRLGTIRTTFFRTSHSIPDCLGIAFQTPLGTIVHTGDFKFDWTPVDKQAADIHRMAAIGQEGVLLLLSESTNAERPGSSPSERLIEEHLDETFRKATRKIFITTFASNVHRVQQIVDTCIRNNRKILLLGRSMVNVVRVATQRGYLKIPEGMLLEESEVPSMSPEEVAILCTGGQGEPMAALSRLASSRFRKLEVLPEDTVIFSSSPIPGNETNVTRVVDNLLRLGANVIYGSGSATGMHVSGHAYQEELKLMLTLMKPKYFIPIHGEYRMLHIHRELAQSIGVKRSNIFLLNNGDVVDIINENEVIQTRSIEAGDVFVDGSGIGDVGEIILRDRRVLAGDGMIVIVVSLQKGLKKIWNGPDTLTRGFVYGPDSEELINSINQNVRTTVEKWDNNKNQRTLKKNIKNSVENLIYKRTKKKPMILPIIIEI</sequence>
<protein>
    <recommendedName>
        <fullName evidence="10 11">Ribonuclease J</fullName>
        <shortName evidence="10">RNase J</shortName>
        <ecNumber evidence="10 11">3.1.-.-</ecNumber>
    </recommendedName>
</protein>
<dbReference type="Pfam" id="PF22505">
    <property type="entry name" value="RNase_J_b_CASP"/>
    <property type="match status" value="1"/>
</dbReference>
<comment type="caution">
    <text evidence="13">The sequence shown here is derived from an EMBL/GenBank/DDBJ whole genome shotgun (WGS) entry which is preliminary data.</text>
</comment>
<dbReference type="NCBIfam" id="TIGR00649">
    <property type="entry name" value="MG423"/>
    <property type="match status" value="1"/>
</dbReference>
<evidence type="ECO:0000256" key="3">
    <source>
        <dbReference type="ARBA" id="ARBA00022722"/>
    </source>
</evidence>
<keyword evidence="8 10" id="KW-0269">Exonuclease</keyword>
<dbReference type="InterPro" id="IPR001279">
    <property type="entry name" value="Metallo-B-lactamas"/>
</dbReference>
<dbReference type="PANTHER" id="PTHR43694">
    <property type="entry name" value="RIBONUCLEASE J"/>
    <property type="match status" value="1"/>
</dbReference>
<dbReference type="Gene3D" id="3.40.50.10710">
    <property type="entry name" value="Metallo-hydrolase/oxidoreductase"/>
    <property type="match status" value="1"/>
</dbReference>
<comment type="cofactor">
    <cofactor evidence="11">
        <name>Zn(2+)</name>
        <dbReference type="ChEBI" id="CHEBI:29105"/>
    </cofactor>
    <text evidence="11">Binds 2 Zn(2+) ions per subunit. It is not clear if Zn(2+) or Mg(2+) is physiologically important.</text>
</comment>
<keyword evidence="5 10" id="KW-0255">Endonuclease</keyword>
<dbReference type="Pfam" id="PF17770">
    <property type="entry name" value="RNase_J_C"/>
    <property type="match status" value="1"/>
</dbReference>
<dbReference type="Gene3D" id="3.60.15.10">
    <property type="entry name" value="Ribonuclease Z/Hydroxyacylglutathione hydrolase-like"/>
    <property type="match status" value="1"/>
</dbReference>
<dbReference type="InterPro" id="IPR030854">
    <property type="entry name" value="RNase_J_bac"/>
</dbReference>
<name>A0ABR8R9K1_9BACI</name>